<dbReference type="Gene3D" id="1.25.40.10">
    <property type="entry name" value="Tetratricopeptide repeat domain"/>
    <property type="match status" value="1"/>
</dbReference>
<dbReference type="InterPro" id="IPR036737">
    <property type="entry name" value="OmpA-like_sf"/>
</dbReference>
<dbReference type="Proteomes" id="UP000316727">
    <property type="component" value="Unassembled WGS sequence"/>
</dbReference>
<keyword evidence="7" id="KW-0969">Cilium</keyword>
<dbReference type="PRINTS" id="PR01021">
    <property type="entry name" value="OMPADOMAIN"/>
</dbReference>
<dbReference type="InterPro" id="IPR011990">
    <property type="entry name" value="TPR-like_helical_dom_sf"/>
</dbReference>
<evidence type="ECO:0000256" key="3">
    <source>
        <dbReference type="ARBA" id="ARBA00023237"/>
    </source>
</evidence>
<dbReference type="InterPro" id="IPR006665">
    <property type="entry name" value="OmpA-like"/>
</dbReference>
<keyword evidence="3" id="KW-0998">Cell outer membrane</keyword>
<dbReference type="SUPFAM" id="SSF82171">
    <property type="entry name" value="DPP6 N-terminal domain-like"/>
    <property type="match status" value="1"/>
</dbReference>
<proteinExistence type="predicted"/>
<dbReference type="InterPro" id="IPR050330">
    <property type="entry name" value="Bact_OuterMem_StrucFunc"/>
</dbReference>
<dbReference type="OrthoDB" id="1488841at2"/>
<dbReference type="PANTHER" id="PTHR30329:SF21">
    <property type="entry name" value="LIPOPROTEIN YIAD-RELATED"/>
    <property type="match status" value="1"/>
</dbReference>
<dbReference type="Gene3D" id="3.30.1330.60">
    <property type="entry name" value="OmpA-like domain"/>
    <property type="match status" value="1"/>
</dbReference>
<accession>A0A501VT89</accession>
<evidence type="ECO:0000256" key="5">
    <source>
        <dbReference type="SAM" id="SignalP"/>
    </source>
</evidence>
<dbReference type="CDD" id="cd07185">
    <property type="entry name" value="OmpA_C-like"/>
    <property type="match status" value="1"/>
</dbReference>
<feature type="signal peptide" evidence="5">
    <location>
        <begin position="1"/>
        <end position="24"/>
    </location>
</feature>
<evidence type="ECO:0000256" key="2">
    <source>
        <dbReference type="ARBA" id="ARBA00023136"/>
    </source>
</evidence>
<name>A0A501VT89_9BACT</name>
<keyword evidence="8" id="KW-1185">Reference proteome</keyword>
<keyword evidence="7" id="KW-0282">Flagellum</keyword>
<evidence type="ECO:0000313" key="8">
    <source>
        <dbReference type="Proteomes" id="UP000316727"/>
    </source>
</evidence>
<gene>
    <name evidence="7" type="ORF">FJM65_20385</name>
</gene>
<reference evidence="7 8" key="1">
    <citation type="submission" date="2019-06" db="EMBL/GenBank/DDBJ databases">
        <title>A novel bacterium of genus Pontibacter, isolated from marine sediment.</title>
        <authorList>
            <person name="Huang H."/>
            <person name="Mo K."/>
            <person name="Hu Y."/>
        </authorList>
    </citation>
    <scope>NUCLEOTIDE SEQUENCE [LARGE SCALE GENOMIC DNA]</scope>
    <source>
        <strain evidence="7 8">HB172049</strain>
    </source>
</reference>
<protein>
    <submittedName>
        <fullName evidence="7">Flagellar motor protein MotB</fullName>
    </submittedName>
</protein>
<evidence type="ECO:0000259" key="6">
    <source>
        <dbReference type="PROSITE" id="PS51123"/>
    </source>
</evidence>
<keyword evidence="5" id="KW-0732">Signal</keyword>
<dbReference type="InterPro" id="IPR006664">
    <property type="entry name" value="OMP_bac"/>
</dbReference>
<dbReference type="EMBL" id="VFRQ01000018">
    <property type="protein sequence ID" value="TPE40298.1"/>
    <property type="molecule type" value="Genomic_DNA"/>
</dbReference>
<comment type="caution">
    <text evidence="7">The sequence shown here is derived from an EMBL/GenBank/DDBJ whole genome shotgun (WGS) entry which is preliminary data.</text>
</comment>
<dbReference type="Pfam" id="PF07676">
    <property type="entry name" value="PD40"/>
    <property type="match status" value="2"/>
</dbReference>
<evidence type="ECO:0000256" key="1">
    <source>
        <dbReference type="ARBA" id="ARBA00004442"/>
    </source>
</evidence>
<dbReference type="InterPro" id="IPR011659">
    <property type="entry name" value="WD40"/>
</dbReference>
<dbReference type="GO" id="GO:0009279">
    <property type="term" value="C:cell outer membrane"/>
    <property type="evidence" value="ECO:0007669"/>
    <property type="project" value="UniProtKB-SubCell"/>
</dbReference>
<keyword evidence="2 4" id="KW-0472">Membrane</keyword>
<evidence type="ECO:0000256" key="4">
    <source>
        <dbReference type="PROSITE-ProRule" id="PRU00473"/>
    </source>
</evidence>
<dbReference type="RefSeq" id="WP_140624072.1">
    <property type="nucleotide sequence ID" value="NZ_VFRQ01000018.1"/>
</dbReference>
<dbReference type="SUPFAM" id="SSF48452">
    <property type="entry name" value="TPR-like"/>
    <property type="match status" value="1"/>
</dbReference>
<feature type="chain" id="PRO_5021308555" evidence="5">
    <location>
        <begin position="25"/>
        <end position="661"/>
    </location>
</feature>
<dbReference type="SUPFAM" id="SSF103088">
    <property type="entry name" value="OmpA-like"/>
    <property type="match status" value="1"/>
</dbReference>
<dbReference type="PANTHER" id="PTHR30329">
    <property type="entry name" value="STATOR ELEMENT OF FLAGELLAR MOTOR COMPLEX"/>
    <property type="match status" value="1"/>
</dbReference>
<evidence type="ECO:0000313" key="7">
    <source>
        <dbReference type="EMBL" id="TPE40298.1"/>
    </source>
</evidence>
<dbReference type="PROSITE" id="PS51123">
    <property type="entry name" value="OMPA_2"/>
    <property type="match status" value="1"/>
</dbReference>
<comment type="subcellular location">
    <subcellularLocation>
        <location evidence="1">Cell outer membrane</location>
    </subcellularLocation>
</comment>
<dbReference type="Pfam" id="PF00691">
    <property type="entry name" value="OmpA"/>
    <property type="match status" value="1"/>
</dbReference>
<keyword evidence="7" id="KW-0966">Cell projection</keyword>
<feature type="domain" description="OmpA-like" evidence="6">
    <location>
        <begin position="541"/>
        <end position="661"/>
    </location>
</feature>
<sequence>MKFTYIPFYLAVAAVLGLTPVAQGQSSLRKANKLYDNYEFALAIPAYKEAIQKHKPELQTVERIATAYRLTRQTQEAEVWYGKAVSMPGRPPMNLYYYAEALRSNGKFAEAKEQYMKWGEEMPENAERAQQLMEATDKSVRLMKQPAVAEVTMLTTLSRGNVSDFSPVQYGSNGVIFTSDRGVQKEGKDAKVYGWTGRPYLQLFLAHENGQGDYSQPEPLQAVVNTDYHNATASAAKDGGKLYFTRTQMVPALGNTNADPTSWVEKGENQNLVNRLEIYTAEKQGGSWGNIQPFSYNKVEEYSVGHPAVSPDGEVLFFASDMPGSLGETDIFYSQRQADGSWGEPVNAGPVINTTGRESFPYVDANGKLYFSSEGQAGMGGMDIFSAEGELGNWRAVRNLGYPINSPKNDYGIMFTEPGARGLLSSNRDSQNGTEDIYAFEVLQKPVVLAVTTLGRYQNDKKKTVSDPLPNTRILMSQKNSNDSAVVITDEEAHGFIDARAGNTYTFTGSKMGFLKMETGIEVPATAPDTVQVALVFDKNEVEKAIVLENIYYDLDKWEIRPDAARELDKLVTLLKNNPEIEIELGAHTDSRESFMYNQQLSEKRAQAAVDYLVAKGIDRSRLTGKGYGKTRLVNKCGDGVQCPEEMHQQNRRTEFTIKKN</sequence>
<dbReference type="AlphaFoldDB" id="A0A501VT89"/>
<organism evidence="7 8">
    <name type="scientific">Pontibacter mangrovi</name>
    <dbReference type="NCBI Taxonomy" id="2589816"/>
    <lineage>
        <taxon>Bacteria</taxon>
        <taxon>Pseudomonadati</taxon>
        <taxon>Bacteroidota</taxon>
        <taxon>Cytophagia</taxon>
        <taxon>Cytophagales</taxon>
        <taxon>Hymenobacteraceae</taxon>
        <taxon>Pontibacter</taxon>
    </lineage>
</organism>